<dbReference type="RefSeq" id="WP_255390034.1">
    <property type="nucleotide sequence ID" value="NZ_CP101508.1"/>
</dbReference>
<keyword evidence="2" id="KW-0732">Signal</keyword>
<feature type="signal peptide" evidence="2">
    <location>
        <begin position="1"/>
        <end position="22"/>
    </location>
</feature>
<dbReference type="SUPFAM" id="SSF48452">
    <property type="entry name" value="TPR-like"/>
    <property type="match status" value="1"/>
</dbReference>
<evidence type="ECO:0000313" key="3">
    <source>
        <dbReference type="EMBL" id="UTV28715.1"/>
    </source>
</evidence>
<evidence type="ECO:0000256" key="1">
    <source>
        <dbReference type="PROSITE-ProRule" id="PRU00339"/>
    </source>
</evidence>
<keyword evidence="4" id="KW-1185">Reference proteome</keyword>
<dbReference type="PROSITE" id="PS51257">
    <property type="entry name" value="PROKAR_LIPOPROTEIN"/>
    <property type="match status" value="1"/>
</dbReference>
<organism evidence="3 4">
    <name type="scientific">Photobacterium atrarenae</name>
    <dbReference type="NCBI Taxonomy" id="865757"/>
    <lineage>
        <taxon>Bacteria</taxon>
        <taxon>Pseudomonadati</taxon>
        <taxon>Pseudomonadota</taxon>
        <taxon>Gammaproteobacteria</taxon>
        <taxon>Vibrionales</taxon>
        <taxon>Vibrionaceae</taxon>
        <taxon>Photobacterium</taxon>
    </lineage>
</organism>
<feature type="chain" id="PRO_5047508797" description="Lipoprotein" evidence="2">
    <location>
        <begin position="23"/>
        <end position="465"/>
    </location>
</feature>
<reference evidence="3" key="1">
    <citation type="submission" date="2022-07" db="EMBL/GenBank/DDBJ databases">
        <title>Genome sequencing of Photobacterium atrarenae GJH2-4.</title>
        <authorList>
            <person name="Park S.-J."/>
        </authorList>
    </citation>
    <scope>NUCLEOTIDE SEQUENCE</scope>
    <source>
        <strain evidence="3">GJH2-4</strain>
    </source>
</reference>
<evidence type="ECO:0008006" key="5">
    <source>
        <dbReference type="Google" id="ProtNLM"/>
    </source>
</evidence>
<evidence type="ECO:0000313" key="4">
    <source>
        <dbReference type="Proteomes" id="UP001057998"/>
    </source>
</evidence>
<sequence length="465" mass="50823">MIKRTIQRAAIAVSVLALTACANLSPQNLFSHYSAANTEARDALARGQYQSALESLPDAPAGVLLDGMERGRIEYLAGQYSKSYAALNRADEAVKDQQRAARIQVSEGLNQAGSLLTNDNLITYQPADYELGFLHLYLALNYIQQRDLSGALVEVRRANQVQEAARKQREASLNQAAQEVDRQGLGRNLGAVLARYPGAGDQLSAVQNGYLFYLSGVLYEADGDLNSAYIDYKRALAVAPGNMYVANTVLRLATRLQMKADLAPLKARYGRYTPPAPGTGRVVILDEQGVVQAREGWHLPLWLADRHGNSVIYNLALPYYPQAPGPALGPLLLNQQPVIGSELADVNAMAHQSLNEHLPVLVARQALRVVAKNEFRKAAASNGNDVGNLLANIFNTLTEQPDTRSWQSLPAAVDLYLTDLPAGMHQLNRNGESLEVKVVPGRTTLVWVSRQGPHTRWWSVLLGEN</sequence>
<dbReference type="InterPro" id="IPR011990">
    <property type="entry name" value="TPR-like_helical_dom_sf"/>
</dbReference>
<gene>
    <name evidence="3" type="ORF">NNL38_05570</name>
</gene>
<dbReference type="PROSITE" id="PS50005">
    <property type="entry name" value="TPR"/>
    <property type="match status" value="1"/>
</dbReference>
<evidence type="ECO:0000256" key="2">
    <source>
        <dbReference type="SAM" id="SignalP"/>
    </source>
</evidence>
<feature type="repeat" description="TPR" evidence="1">
    <location>
        <begin position="209"/>
        <end position="242"/>
    </location>
</feature>
<name>A0ABY5GHG9_9GAMM</name>
<dbReference type="Gene3D" id="1.25.40.10">
    <property type="entry name" value="Tetratricopeptide repeat domain"/>
    <property type="match status" value="1"/>
</dbReference>
<keyword evidence="1" id="KW-0802">TPR repeat</keyword>
<proteinExistence type="predicted"/>
<dbReference type="InterPro" id="IPR019734">
    <property type="entry name" value="TPR_rpt"/>
</dbReference>
<dbReference type="EMBL" id="CP101508">
    <property type="protein sequence ID" value="UTV28715.1"/>
    <property type="molecule type" value="Genomic_DNA"/>
</dbReference>
<protein>
    <recommendedName>
        <fullName evidence="5">Lipoprotein</fullName>
    </recommendedName>
</protein>
<dbReference type="Proteomes" id="UP001057998">
    <property type="component" value="Chromosome 1"/>
</dbReference>
<accession>A0ABY5GHG9</accession>